<evidence type="ECO:0000256" key="1">
    <source>
        <dbReference type="SAM" id="MobiDB-lite"/>
    </source>
</evidence>
<accession>A0ABD5E1S8</accession>
<organism evidence="2 3">
    <name type="scientific">Streptomyces evansiae</name>
    <dbReference type="NCBI Taxonomy" id="3075535"/>
    <lineage>
        <taxon>Bacteria</taxon>
        <taxon>Bacillati</taxon>
        <taxon>Actinomycetota</taxon>
        <taxon>Actinomycetes</taxon>
        <taxon>Kitasatosporales</taxon>
        <taxon>Streptomycetaceae</taxon>
        <taxon>Streptomyces</taxon>
    </lineage>
</organism>
<gene>
    <name evidence="2" type="ORF">RM574_07855</name>
</gene>
<sequence length="101" mass="11849">MFWNCKSPNGVWWTEIQNSDGSWNLVDQWGWCLTNFNDTVYVEACSSGRDQTNWYQRWYETNTATGWKLTNRQTGRVLDSNGSEVYTGPDHGDGDAYQRWH</sequence>
<feature type="region of interest" description="Disordered" evidence="1">
    <location>
        <begin position="80"/>
        <end position="101"/>
    </location>
</feature>
<dbReference type="EMBL" id="JAVRER010000009">
    <property type="protein sequence ID" value="MDT0415405.1"/>
    <property type="molecule type" value="Genomic_DNA"/>
</dbReference>
<reference evidence="3" key="1">
    <citation type="submission" date="2023-07" db="EMBL/GenBank/DDBJ databases">
        <title>30 novel species of actinomycetes from the DSMZ collection.</title>
        <authorList>
            <person name="Nouioui I."/>
        </authorList>
    </citation>
    <scope>NUCLEOTIDE SEQUENCE [LARGE SCALE GENOMIC DNA]</scope>
    <source>
        <strain evidence="3">DSM 41982</strain>
    </source>
</reference>
<dbReference type="Proteomes" id="UP001183607">
    <property type="component" value="Unassembled WGS sequence"/>
</dbReference>
<dbReference type="SUPFAM" id="SSF50370">
    <property type="entry name" value="Ricin B-like lectins"/>
    <property type="match status" value="1"/>
</dbReference>
<comment type="caution">
    <text evidence="2">The sequence shown here is derived from an EMBL/GenBank/DDBJ whole genome shotgun (WGS) entry which is preliminary data.</text>
</comment>
<name>A0ABD5E1S8_9ACTN</name>
<proteinExistence type="predicted"/>
<evidence type="ECO:0000313" key="3">
    <source>
        <dbReference type="Proteomes" id="UP001183607"/>
    </source>
</evidence>
<dbReference type="PROSITE" id="PS50231">
    <property type="entry name" value="RICIN_B_LECTIN"/>
    <property type="match status" value="1"/>
</dbReference>
<dbReference type="InterPro" id="IPR035992">
    <property type="entry name" value="Ricin_B-like_lectins"/>
</dbReference>
<protein>
    <recommendedName>
        <fullName evidence="4">Ricin B lectin domain-containing protein</fullName>
    </recommendedName>
</protein>
<evidence type="ECO:0008006" key="4">
    <source>
        <dbReference type="Google" id="ProtNLM"/>
    </source>
</evidence>
<evidence type="ECO:0000313" key="2">
    <source>
        <dbReference type="EMBL" id="MDT0415405.1"/>
    </source>
</evidence>
<dbReference type="AlphaFoldDB" id="A0ABD5E1S8"/>
<dbReference type="RefSeq" id="WP_139121338.1">
    <property type="nucleotide sequence ID" value="NZ_JAVRER010000009.1"/>
</dbReference>
<feature type="compositionally biased region" description="Basic and acidic residues" evidence="1">
    <location>
        <begin position="90"/>
        <end position="101"/>
    </location>
</feature>